<sequence>MKIVLVIIFCFVTGGFGQNDIQQEMLNRHNTVRTKHQVGTLKTSADLVRRAQLCARDYAGRNKIDHKCTQKNGAGENLGWSMDSRGSPNPQTATRQAFEGWYNEHRNYDYKNGRSGNGGVTGHFTQQVWKSSTEMGCAWADNRGQKSSVVVCLYSPPGNYQGQYTKNVYPPK</sequence>
<dbReference type="FunFam" id="3.40.33.10:FF:000010">
    <property type="entry name" value="Predicted protein"/>
    <property type="match status" value="1"/>
</dbReference>
<evidence type="ECO:0000256" key="1">
    <source>
        <dbReference type="SAM" id="SignalP"/>
    </source>
</evidence>
<evidence type="ECO:0000259" key="2">
    <source>
        <dbReference type="SMART" id="SM00198"/>
    </source>
</evidence>
<dbReference type="CDD" id="cd05382">
    <property type="entry name" value="CAP_GAPR1-like"/>
    <property type="match status" value="1"/>
</dbReference>
<protein>
    <recommendedName>
        <fullName evidence="2">SCP domain-containing protein</fullName>
    </recommendedName>
</protein>
<accession>A0A8J2P7Z7</accession>
<dbReference type="InterPro" id="IPR034113">
    <property type="entry name" value="SCP_GAPR1-like"/>
</dbReference>
<keyword evidence="4" id="KW-1185">Reference proteome</keyword>
<evidence type="ECO:0000313" key="3">
    <source>
        <dbReference type="EMBL" id="CAG7729437.1"/>
    </source>
</evidence>
<dbReference type="InterPro" id="IPR014044">
    <property type="entry name" value="CAP_dom"/>
</dbReference>
<dbReference type="EMBL" id="CAJVCH010178424">
    <property type="protein sequence ID" value="CAG7729437.1"/>
    <property type="molecule type" value="Genomic_DNA"/>
</dbReference>
<reference evidence="3" key="1">
    <citation type="submission" date="2021-06" db="EMBL/GenBank/DDBJ databases">
        <authorList>
            <person name="Hodson N. C."/>
            <person name="Mongue J. A."/>
            <person name="Jaron S. K."/>
        </authorList>
    </citation>
    <scope>NUCLEOTIDE SEQUENCE</scope>
</reference>
<name>A0A8J2P7Z7_9HEXA</name>
<dbReference type="Proteomes" id="UP000708208">
    <property type="component" value="Unassembled WGS sequence"/>
</dbReference>
<feature type="signal peptide" evidence="1">
    <location>
        <begin position="1"/>
        <end position="17"/>
    </location>
</feature>
<dbReference type="PANTHER" id="PTHR10334">
    <property type="entry name" value="CYSTEINE-RICH SECRETORY PROTEIN-RELATED"/>
    <property type="match status" value="1"/>
</dbReference>
<dbReference type="OrthoDB" id="337038at2759"/>
<feature type="domain" description="SCP" evidence="2">
    <location>
        <begin position="20"/>
        <end position="162"/>
    </location>
</feature>
<dbReference type="InterPro" id="IPR001283">
    <property type="entry name" value="CRISP-related"/>
</dbReference>
<comment type="caution">
    <text evidence="3">The sequence shown here is derived from an EMBL/GenBank/DDBJ whole genome shotgun (WGS) entry which is preliminary data.</text>
</comment>
<feature type="chain" id="PRO_5035205653" description="SCP domain-containing protein" evidence="1">
    <location>
        <begin position="18"/>
        <end position="172"/>
    </location>
</feature>
<organism evidence="3 4">
    <name type="scientific">Allacma fusca</name>
    <dbReference type="NCBI Taxonomy" id="39272"/>
    <lineage>
        <taxon>Eukaryota</taxon>
        <taxon>Metazoa</taxon>
        <taxon>Ecdysozoa</taxon>
        <taxon>Arthropoda</taxon>
        <taxon>Hexapoda</taxon>
        <taxon>Collembola</taxon>
        <taxon>Symphypleona</taxon>
        <taxon>Sminthuridae</taxon>
        <taxon>Allacma</taxon>
    </lineage>
</organism>
<gene>
    <name evidence="3" type="ORF">AFUS01_LOCUS18151</name>
</gene>
<proteinExistence type="predicted"/>
<dbReference type="AlphaFoldDB" id="A0A8J2P7Z7"/>
<keyword evidence="1" id="KW-0732">Signal</keyword>
<evidence type="ECO:0000313" key="4">
    <source>
        <dbReference type="Proteomes" id="UP000708208"/>
    </source>
</evidence>
<dbReference type="Pfam" id="PF00188">
    <property type="entry name" value="CAP"/>
    <property type="match status" value="1"/>
</dbReference>
<dbReference type="SMART" id="SM00198">
    <property type="entry name" value="SCP"/>
    <property type="match status" value="1"/>
</dbReference>